<reference evidence="1" key="2">
    <citation type="submission" date="2025-03" db="EMBL/GenBank/DDBJ databases">
        <authorList>
            <consortium name="ELIXIR-Norway"/>
            <consortium name="Elixir Norway"/>
        </authorList>
    </citation>
    <scope>NUCLEOTIDE SEQUENCE</scope>
</reference>
<dbReference type="Proteomes" id="UP001162501">
    <property type="component" value="Chromosome 1"/>
</dbReference>
<gene>
    <name evidence="1" type="ORF">MRATA1EN22A_LOCUS1537</name>
</gene>
<proteinExistence type="predicted"/>
<accession>A0AC59Y464</accession>
<evidence type="ECO:0000313" key="1">
    <source>
        <dbReference type="EMBL" id="CAM9364908.1"/>
    </source>
</evidence>
<organism evidence="1 2">
    <name type="scientific">Rangifer tarandus platyrhynchus</name>
    <name type="common">Svalbard reindeer</name>
    <dbReference type="NCBI Taxonomy" id="3082113"/>
    <lineage>
        <taxon>Eukaryota</taxon>
        <taxon>Metazoa</taxon>
        <taxon>Chordata</taxon>
        <taxon>Craniata</taxon>
        <taxon>Vertebrata</taxon>
        <taxon>Euteleostomi</taxon>
        <taxon>Mammalia</taxon>
        <taxon>Eutheria</taxon>
        <taxon>Laurasiatheria</taxon>
        <taxon>Artiodactyla</taxon>
        <taxon>Ruminantia</taxon>
        <taxon>Pecora</taxon>
        <taxon>Cervidae</taxon>
        <taxon>Odocoileinae</taxon>
        <taxon>Rangifer</taxon>
    </lineage>
</organism>
<evidence type="ECO:0000313" key="2">
    <source>
        <dbReference type="Proteomes" id="UP001162501"/>
    </source>
</evidence>
<name>A0AC59Y464_RANTA</name>
<sequence length="149" mass="15499">MVTPACRSLCGLPGRALTPMDGPSPRLAVSTHSLCAASSFRLVSWGLTPPPPWMAAGLIVVTFCGMSPSSRALRGGRRLSQPTWQGLCHSVLGPTHLGGSFGQGRPPEGKQVGALTFPEGGLQQSAEESGRKGTSQTARPHRVKNLACA</sequence>
<protein>
    <submittedName>
        <fullName evidence="1">Uncharacterized protein</fullName>
    </submittedName>
</protein>
<dbReference type="EMBL" id="OX596085">
    <property type="protein sequence ID" value="CAM9364908.1"/>
    <property type="molecule type" value="Genomic_DNA"/>
</dbReference>
<reference evidence="1" key="1">
    <citation type="submission" date="2023-05" db="EMBL/GenBank/DDBJ databases">
        <authorList>
            <consortium name="ELIXIR-Norway"/>
        </authorList>
    </citation>
    <scope>NUCLEOTIDE SEQUENCE</scope>
</reference>